<dbReference type="EMBL" id="BARU01030140">
    <property type="protein sequence ID" value="GAH74813.1"/>
    <property type="molecule type" value="Genomic_DNA"/>
</dbReference>
<comment type="caution">
    <text evidence="2">The sequence shown here is derived from an EMBL/GenBank/DDBJ whole genome shotgun (WGS) entry which is preliminary data.</text>
</comment>
<keyword evidence="1" id="KW-0472">Membrane</keyword>
<dbReference type="AlphaFoldDB" id="X1JYC7"/>
<feature type="transmembrane region" description="Helical" evidence="1">
    <location>
        <begin position="6"/>
        <end position="28"/>
    </location>
</feature>
<evidence type="ECO:0000256" key="1">
    <source>
        <dbReference type="SAM" id="Phobius"/>
    </source>
</evidence>
<reference evidence="2" key="1">
    <citation type="journal article" date="2014" name="Front. Microbiol.">
        <title>High frequency of phylogenetically diverse reductive dehalogenase-homologous genes in deep subseafloor sedimentary metagenomes.</title>
        <authorList>
            <person name="Kawai M."/>
            <person name="Futagami T."/>
            <person name="Toyoda A."/>
            <person name="Takaki Y."/>
            <person name="Nishi S."/>
            <person name="Hori S."/>
            <person name="Arai W."/>
            <person name="Tsubouchi T."/>
            <person name="Morono Y."/>
            <person name="Uchiyama I."/>
            <person name="Ito T."/>
            <person name="Fujiyama A."/>
            <person name="Inagaki F."/>
            <person name="Takami H."/>
        </authorList>
    </citation>
    <scope>NUCLEOTIDE SEQUENCE</scope>
    <source>
        <strain evidence="2">Expedition CK06-06</strain>
    </source>
</reference>
<keyword evidence="1" id="KW-0812">Transmembrane</keyword>
<protein>
    <submittedName>
        <fullName evidence="2">Uncharacterized protein</fullName>
    </submittedName>
</protein>
<sequence>MNPNTRFLIFLIVMGFIGLSSLITILYFDKRQNKRVRGILKEERKRRIYRLSLFDL</sequence>
<accession>X1JYC7</accession>
<evidence type="ECO:0000313" key="2">
    <source>
        <dbReference type="EMBL" id="GAH74813.1"/>
    </source>
</evidence>
<gene>
    <name evidence="2" type="ORF">S03H2_47875</name>
</gene>
<proteinExistence type="predicted"/>
<name>X1JYC7_9ZZZZ</name>
<keyword evidence="1" id="KW-1133">Transmembrane helix</keyword>
<organism evidence="2">
    <name type="scientific">marine sediment metagenome</name>
    <dbReference type="NCBI Taxonomy" id="412755"/>
    <lineage>
        <taxon>unclassified sequences</taxon>
        <taxon>metagenomes</taxon>
        <taxon>ecological metagenomes</taxon>
    </lineage>
</organism>